<organism evidence="3 4">
    <name type="scientific">Guyanagaster necrorhizus</name>
    <dbReference type="NCBI Taxonomy" id="856835"/>
    <lineage>
        <taxon>Eukaryota</taxon>
        <taxon>Fungi</taxon>
        <taxon>Dikarya</taxon>
        <taxon>Basidiomycota</taxon>
        <taxon>Agaricomycotina</taxon>
        <taxon>Agaricomycetes</taxon>
        <taxon>Agaricomycetidae</taxon>
        <taxon>Agaricales</taxon>
        <taxon>Marasmiineae</taxon>
        <taxon>Physalacriaceae</taxon>
        <taxon>Guyanagaster</taxon>
    </lineage>
</organism>
<dbReference type="SUPFAM" id="SSF49482">
    <property type="entry name" value="Aromatic compound dioxygenase"/>
    <property type="match status" value="1"/>
</dbReference>
<sequence>MVYLSSIVSSVLLAATTVVGHSGSAPMSVAEVSRRTEPQRSATRSLGACQDVLSRRNKAEKSSTRRAALADELRRKRGLATRAPYNRELAHLSREADLTIESASFGGLSVVTPEIERGMLYVAGEYVRSTVSEDQQGIYTYVDLEVIDVSNCSALPNMYVDFWHCNSTGVYAGVLESGNGDSSDLSNLDKTFLRGIQRTNEEGHASFETIFPGHYSGRATHFNTVIHSSGTLFDNGTFTAPREHLIGQIFVDQDLILIVEATSPYNTNTIEITTNSIDQMFGMIPGHPVLEYILLGDDISDGLLLWGTIGVNMSASYEIPPAATLTGNGGVIYDPSSAGQGNTTSDGAASGNSTTGDGSADSTSSSGNSTTLLHGDLFCTCTSYTGEELV</sequence>
<dbReference type="RefSeq" id="XP_043043302.1">
    <property type="nucleotide sequence ID" value="XM_043185532.1"/>
</dbReference>
<accession>A0A9P7W093</accession>
<dbReference type="Gene3D" id="2.60.130.10">
    <property type="entry name" value="Aromatic compound dioxygenase"/>
    <property type="match status" value="1"/>
</dbReference>
<feature type="signal peptide" evidence="2">
    <location>
        <begin position="1"/>
        <end position="20"/>
    </location>
</feature>
<dbReference type="EMBL" id="MU250527">
    <property type="protein sequence ID" value="KAG7449802.1"/>
    <property type="molecule type" value="Genomic_DNA"/>
</dbReference>
<keyword evidence="3" id="KW-0223">Dioxygenase</keyword>
<evidence type="ECO:0000256" key="1">
    <source>
        <dbReference type="SAM" id="MobiDB-lite"/>
    </source>
</evidence>
<dbReference type="Proteomes" id="UP000812287">
    <property type="component" value="Unassembled WGS sequence"/>
</dbReference>
<evidence type="ECO:0000256" key="2">
    <source>
        <dbReference type="SAM" id="SignalP"/>
    </source>
</evidence>
<evidence type="ECO:0000313" key="4">
    <source>
        <dbReference type="Proteomes" id="UP000812287"/>
    </source>
</evidence>
<name>A0A9P7W093_9AGAR</name>
<dbReference type="GO" id="GO:0016702">
    <property type="term" value="F:oxidoreductase activity, acting on single donors with incorporation of molecular oxygen, incorporation of two atoms of oxygen"/>
    <property type="evidence" value="ECO:0007669"/>
    <property type="project" value="InterPro"/>
</dbReference>
<comment type="caution">
    <text evidence="3">The sequence shown here is derived from an EMBL/GenBank/DDBJ whole genome shotgun (WGS) entry which is preliminary data.</text>
</comment>
<evidence type="ECO:0000313" key="3">
    <source>
        <dbReference type="EMBL" id="KAG7449802.1"/>
    </source>
</evidence>
<feature type="compositionally biased region" description="Low complexity" evidence="1">
    <location>
        <begin position="347"/>
        <end position="368"/>
    </location>
</feature>
<feature type="compositionally biased region" description="Polar residues" evidence="1">
    <location>
        <begin position="337"/>
        <end position="346"/>
    </location>
</feature>
<dbReference type="InterPro" id="IPR015889">
    <property type="entry name" value="Intradiol_dOase_core"/>
</dbReference>
<dbReference type="AlphaFoldDB" id="A0A9P7W093"/>
<gene>
    <name evidence="3" type="ORF">BT62DRAFT_928534</name>
</gene>
<feature type="region of interest" description="Disordered" evidence="1">
    <location>
        <begin position="336"/>
        <end position="368"/>
    </location>
</feature>
<dbReference type="OrthoDB" id="121380at2759"/>
<keyword evidence="4" id="KW-1185">Reference proteome</keyword>
<feature type="chain" id="PRO_5040308140" evidence="2">
    <location>
        <begin position="21"/>
        <end position="390"/>
    </location>
</feature>
<dbReference type="GO" id="GO:0005506">
    <property type="term" value="F:iron ion binding"/>
    <property type="evidence" value="ECO:0007669"/>
    <property type="project" value="InterPro"/>
</dbReference>
<dbReference type="GeneID" id="66107829"/>
<keyword evidence="3" id="KW-0560">Oxidoreductase</keyword>
<keyword evidence="2" id="KW-0732">Signal</keyword>
<dbReference type="PANTHER" id="PTHR34315">
    <property type="match status" value="1"/>
</dbReference>
<dbReference type="PANTHER" id="PTHR34315:SF1">
    <property type="entry name" value="INTRADIOL RING-CLEAVAGE DIOXYGENASES DOMAIN-CONTAINING PROTEIN-RELATED"/>
    <property type="match status" value="1"/>
</dbReference>
<dbReference type="CDD" id="cd03457">
    <property type="entry name" value="intradiol_dioxygenase_like"/>
    <property type="match status" value="1"/>
</dbReference>
<reference evidence="3" key="1">
    <citation type="submission" date="2020-11" db="EMBL/GenBank/DDBJ databases">
        <title>Adaptations for nitrogen fixation in a non-lichenized fungal sporocarp promotes dispersal by wood-feeding termites.</title>
        <authorList>
            <consortium name="DOE Joint Genome Institute"/>
            <person name="Koch R.A."/>
            <person name="Yoon G."/>
            <person name="Arayal U."/>
            <person name="Lail K."/>
            <person name="Amirebrahimi M."/>
            <person name="Labutti K."/>
            <person name="Lipzen A."/>
            <person name="Riley R."/>
            <person name="Barry K."/>
            <person name="Henrissat B."/>
            <person name="Grigoriev I.V."/>
            <person name="Herr J.R."/>
            <person name="Aime M.C."/>
        </authorList>
    </citation>
    <scope>NUCLEOTIDE SEQUENCE</scope>
    <source>
        <strain evidence="3">MCA 3950</strain>
    </source>
</reference>
<protein>
    <submittedName>
        <fullName evidence="3">Aromatic compound dioxygenase</fullName>
    </submittedName>
</protein>
<proteinExistence type="predicted"/>